<accession>E7MMA4</accession>
<dbReference type="SUPFAM" id="SSF116734">
    <property type="entry name" value="DNA methylase specificity domain"/>
    <property type="match status" value="1"/>
</dbReference>
<keyword evidence="1" id="KW-0680">Restriction system</keyword>
<dbReference type="Proteomes" id="UP000004097">
    <property type="component" value="Unassembled WGS sequence"/>
</dbReference>
<evidence type="ECO:0008006" key="5">
    <source>
        <dbReference type="Google" id="ProtNLM"/>
    </source>
</evidence>
<dbReference type="EMBL" id="AECQ01000011">
    <property type="protein sequence ID" value="EFW24817.1"/>
    <property type="molecule type" value="Genomic_DNA"/>
</dbReference>
<dbReference type="AlphaFoldDB" id="E7MMA4"/>
<gene>
    <name evidence="3" type="ORF">HMPREF9430_00704</name>
</gene>
<evidence type="ECO:0000313" key="3">
    <source>
        <dbReference type="EMBL" id="EFW24817.1"/>
    </source>
</evidence>
<dbReference type="RefSeq" id="WP_006525540.1">
    <property type="nucleotide sequence ID" value="NZ_GL637652.1"/>
</dbReference>
<dbReference type="HOGENOM" id="CLU_1291463_0_0_9"/>
<keyword evidence="4" id="KW-1185">Reference proteome</keyword>
<dbReference type="STRING" id="706433.HMPREF9430_00704"/>
<proteinExistence type="predicted"/>
<dbReference type="Gene3D" id="3.90.220.20">
    <property type="entry name" value="DNA methylase specificity domains"/>
    <property type="match status" value="1"/>
</dbReference>
<sequence length="213" mass="24541">ERIQTQSKIIDDLVLQKKYITNSLLESIQDNEKIMLKDVLFDYNVKTTVNNEYPVLSSTASGMYLQSDYFNKETSSDNTIGYKIVPRGYCTYRSMSDTGLFTFNMQKLVEKGIVSPAYPVFSSNDDYINEFIILYLNNSSYIKKQILESKSGGTRFALPFSALCTLKIPKLEKEKQLASIKTVTAFERKIENEEIILDKLHQQKNYLLNNVFI</sequence>
<evidence type="ECO:0000256" key="1">
    <source>
        <dbReference type="ARBA" id="ARBA00022747"/>
    </source>
</evidence>
<protein>
    <recommendedName>
        <fullName evidence="5">Type I restriction modification DNA specificity domain-containing protein</fullName>
    </recommendedName>
</protein>
<dbReference type="GO" id="GO:0009307">
    <property type="term" value="P:DNA restriction-modification system"/>
    <property type="evidence" value="ECO:0007669"/>
    <property type="project" value="UniProtKB-KW"/>
</dbReference>
<evidence type="ECO:0000256" key="2">
    <source>
        <dbReference type="ARBA" id="ARBA00023125"/>
    </source>
</evidence>
<comment type="caution">
    <text evidence="3">The sequence shown here is derived from an EMBL/GenBank/DDBJ whole genome shotgun (WGS) entry which is preliminary data.</text>
</comment>
<keyword evidence="2" id="KW-0238">DNA-binding</keyword>
<dbReference type="InterPro" id="IPR044946">
    <property type="entry name" value="Restrct_endonuc_typeI_TRD_sf"/>
</dbReference>
<organism evidence="3 4">
    <name type="scientific">Solobacterium moorei F0204</name>
    <dbReference type="NCBI Taxonomy" id="706433"/>
    <lineage>
        <taxon>Bacteria</taxon>
        <taxon>Bacillati</taxon>
        <taxon>Bacillota</taxon>
        <taxon>Erysipelotrichia</taxon>
        <taxon>Erysipelotrichales</taxon>
        <taxon>Erysipelotrichaceae</taxon>
        <taxon>Solobacterium</taxon>
    </lineage>
</organism>
<name>E7MMA4_9FIRM</name>
<reference evidence="3 4" key="1">
    <citation type="submission" date="2010-08" db="EMBL/GenBank/DDBJ databases">
        <authorList>
            <person name="Weinstock G."/>
            <person name="Sodergren E."/>
            <person name="Clifton S."/>
            <person name="Fulton L."/>
            <person name="Fulton B."/>
            <person name="Courtney L."/>
            <person name="Fronick C."/>
            <person name="Harrison M."/>
            <person name="Strong C."/>
            <person name="Farmer C."/>
            <person name="Delahaunty K."/>
            <person name="Markovic C."/>
            <person name="Hall O."/>
            <person name="Minx P."/>
            <person name="Tomlinson C."/>
            <person name="Mitreva M."/>
            <person name="Hou S."/>
            <person name="Chen J."/>
            <person name="Wollam A."/>
            <person name="Pepin K.H."/>
            <person name="Johnson M."/>
            <person name="Bhonagiri V."/>
            <person name="Zhang X."/>
            <person name="Suruliraj S."/>
            <person name="Warren W."/>
            <person name="Chinwalla A."/>
            <person name="Mardis E.R."/>
            <person name="Wilson R.K."/>
        </authorList>
    </citation>
    <scope>NUCLEOTIDE SEQUENCE [LARGE SCALE GENOMIC DNA]</scope>
    <source>
        <strain evidence="3 4">F0204</strain>
    </source>
</reference>
<dbReference type="eggNOG" id="COG0732">
    <property type="taxonomic scope" value="Bacteria"/>
</dbReference>
<dbReference type="GO" id="GO:0003677">
    <property type="term" value="F:DNA binding"/>
    <property type="evidence" value="ECO:0007669"/>
    <property type="project" value="UniProtKB-KW"/>
</dbReference>
<evidence type="ECO:0000313" key="4">
    <source>
        <dbReference type="Proteomes" id="UP000004097"/>
    </source>
</evidence>
<feature type="non-terminal residue" evidence="3">
    <location>
        <position position="1"/>
    </location>
</feature>